<keyword evidence="3" id="KW-1185">Reference proteome</keyword>
<evidence type="ECO:0000313" key="2">
    <source>
        <dbReference type="EMBL" id="KAJ4252940.1"/>
    </source>
</evidence>
<dbReference type="EMBL" id="JAOQAZ010000025">
    <property type="protein sequence ID" value="KAJ4252940.1"/>
    <property type="molecule type" value="Genomic_DNA"/>
</dbReference>
<feature type="compositionally biased region" description="Basic and acidic residues" evidence="1">
    <location>
        <begin position="478"/>
        <end position="489"/>
    </location>
</feature>
<sequence length="555" mass="62802">MRYYTRTHFPVAVRFAKTDLKRPNKPWSTPLGRSMTLSQCHSYAATHWRDHVKKGHVLGTDAPSYMSVPHLPWGGSGLPLFSIIIEQTMVGRSAEDSSDDQSTEPTEKRMQESSTSSNDLDMIEKAFKAFGHGGRKVGRRMDLYLDGRCVRCRTASILMGLISTYSLRAASEDEPCAVEGCGEPTTLGIDRCRRHLEELFYDDGKLLKAEVDWHALRSTFTASLGVKWSSTPTYNDAVLRRMNEIRAGNRHPSDVVVLDTEFSASSAQLFELAIIDRVHGKTLINTTIKHSERPNHKKSNDPDKVRHGLVEWMSRRTASRVYAKSRASQLDHLNVDEVAGKLREAGITPNTVFLVWHQGYTDLHILRKFLSAGGYDDILPSNDNCFPMLNHFRQKHLKAPPGLRSFPHKLEILFPVLYPRHALVGRNHQALVDCEQLRLVLEAYDFFCKPVKRRGTSWEPGNFTAIPQKAIEDFFDRKDESQTRKRSAAESDAPVAKRLRSNSKNSDASDECGSKTEPSYENETDIGPEYWTDEDEFEDRDHGVCGESDDGDDED</sequence>
<dbReference type="Proteomes" id="UP001152049">
    <property type="component" value="Unassembled WGS sequence"/>
</dbReference>
<feature type="compositionally biased region" description="Acidic residues" evidence="1">
    <location>
        <begin position="520"/>
        <end position="538"/>
    </location>
</feature>
<feature type="region of interest" description="Disordered" evidence="1">
    <location>
        <begin position="478"/>
        <end position="555"/>
    </location>
</feature>
<evidence type="ECO:0000313" key="3">
    <source>
        <dbReference type="Proteomes" id="UP001152049"/>
    </source>
</evidence>
<gene>
    <name evidence="2" type="ORF">NW762_010847</name>
</gene>
<feature type="region of interest" description="Disordered" evidence="1">
    <location>
        <begin position="92"/>
        <end position="117"/>
    </location>
</feature>
<protein>
    <submittedName>
        <fullName evidence="2">Uncharacterized protein</fullName>
    </submittedName>
</protein>
<comment type="caution">
    <text evidence="2">The sequence shown here is derived from an EMBL/GenBank/DDBJ whole genome shotgun (WGS) entry which is preliminary data.</text>
</comment>
<dbReference type="AlphaFoldDB" id="A0A9W8RTC8"/>
<evidence type="ECO:0000256" key="1">
    <source>
        <dbReference type="SAM" id="MobiDB-lite"/>
    </source>
</evidence>
<accession>A0A9W8RTC8</accession>
<dbReference type="OrthoDB" id="6077919at2759"/>
<proteinExistence type="predicted"/>
<organism evidence="2 3">
    <name type="scientific">Fusarium torreyae</name>
    <dbReference type="NCBI Taxonomy" id="1237075"/>
    <lineage>
        <taxon>Eukaryota</taxon>
        <taxon>Fungi</taxon>
        <taxon>Dikarya</taxon>
        <taxon>Ascomycota</taxon>
        <taxon>Pezizomycotina</taxon>
        <taxon>Sordariomycetes</taxon>
        <taxon>Hypocreomycetidae</taxon>
        <taxon>Hypocreales</taxon>
        <taxon>Nectriaceae</taxon>
        <taxon>Fusarium</taxon>
    </lineage>
</organism>
<name>A0A9W8RTC8_9HYPO</name>
<reference evidence="2" key="1">
    <citation type="submission" date="2022-09" db="EMBL/GenBank/DDBJ databases">
        <title>Fusarium specimens isolated from Avocado Roots.</title>
        <authorList>
            <person name="Stajich J."/>
            <person name="Roper C."/>
            <person name="Heimlech-Rivalta G."/>
        </authorList>
    </citation>
    <scope>NUCLEOTIDE SEQUENCE</scope>
    <source>
        <strain evidence="2">CF00136</strain>
    </source>
</reference>